<dbReference type="InterPro" id="IPR003367">
    <property type="entry name" value="Thrombospondin_3-like_rpt"/>
</dbReference>
<dbReference type="PANTHER" id="PTHR10199:SF119">
    <property type="entry name" value="RE20510P"/>
    <property type="match status" value="1"/>
</dbReference>
<protein>
    <submittedName>
        <fullName evidence="4">Thrombospondin type 3 repeat-containing protein</fullName>
    </submittedName>
</protein>
<sequence length="828" mass="87105">MDLDGVGDNSDAFPLDAAASIDTDGDGYPDVLVAGIDTDLTVDAFVNDVTESTDTDMDGIGDNTDSDIDGDGVLNAVDANPLVAVTRENDLDRDGVDDSEDDYVDLLLAKAAIEATVENSGGNISMNATGIDTKVTDKLATLINVANIPTTVSFKSVVDGELKQSGLQDVGIVLTNLVGSEQTLFLPLAINPLATTATTAFSKTGEDFAIDVNLTGAPVDYPVTFSYQLVQINTVLVEGTLSIDEGLSKALEFDGVVDGNYAITIEDENGLAVFANGKHEVNLTVQENTRPSISTGLMFNDKKVTVVESSVSSAFLAFDIFDADMDSSHNVIITIDGEEVFNGSASMHEVIEINPEQLGVGSHTVVAKVVETDTTDLFEASQTSRFFITEALPELSTMADSDNDGISDADEGMSDSDGDGIADYLDNANLLANQQKVGDTIISVEEGLTISIGQTVKAVDNGHSADAATTVAEIEAALNVEIDDSDVIKYVTPIIDFEVRGADVGSIITMIIPLNEKLPVNAQYRKLKSDGSFVSFEVTDTQQRDGDSIWSAVKTLSGECPAADDTEAWSRGLVQGSNCIKLRITDGGVNDDDGVANGVVVDPAVIVAVNNAPVVELAREIQANENTYVEIVASATDLDSALLAYSWTQVEGSAVELLYTTGDTISFVTPSTSEGEELKFTLQVTDGVRVTTKSITVVVANSNTAPTVTASSSVSETEIGGLVTLSALGLDTENDDLTYSWSTATSNVVLANADTATASFNAPTVTEDTTINFEVLVSDGEMTATANVSVLVKAAKEEKDEGLLGLSFSYTLATLLGGFVAFRRRIKK</sequence>
<accession>A0ABT5FD06</accession>
<dbReference type="SUPFAM" id="SSF103647">
    <property type="entry name" value="TSP type-3 repeat"/>
    <property type="match status" value="2"/>
</dbReference>
<evidence type="ECO:0000256" key="1">
    <source>
        <dbReference type="ARBA" id="ARBA00022729"/>
    </source>
</evidence>
<keyword evidence="5" id="KW-1185">Reference proteome</keyword>
<name>A0ABT5FD06_9GAMM</name>
<dbReference type="Pfam" id="PF02412">
    <property type="entry name" value="TSP_3"/>
    <property type="match status" value="2"/>
</dbReference>
<dbReference type="InterPro" id="IPR053784">
    <property type="entry name" value="Choice_anch_U_dom"/>
</dbReference>
<evidence type="ECO:0000313" key="4">
    <source>
        <dbReference type="EMBL" id="MDC2888733.1"/>
    </source>
</evidence>
<dbReference type="NCBIfam" id="NF041766">
    <property type="entry name" value="choice_anch_U"/>
    <property type="match status" value="1"/>
</dbReference>
<dbReference type="PANTHER" id="PTHR10199">
    <property type="entry name" value="THROMBOSPONDIN"/>
    <property type="match status" value="1"/>
</dbReference>
<feature type="transmembrane region" description="Helical" evidence="3">
    <location>
        <begin position="803"/>
        <end position="822"/>
    </location>
</feature>
<proteinExistence type="predicted"/>
<keyword evidence="1" id="KW-0732">Signal</keyword>
<reference evidence="4 5" key="1">
    <citation type="submission" date="2023-01" db="EMBL/GenBank/DDBJ databases">
        <title>Psychrosphaera sp. nov., isolated from marine algae.</title>
        <authorList>
            <person name="Bayburt H."/>
            <person name="Choi B.J."/>
            <person name="Kim J.M."/>
            <person name="Choi D.G."/>
            <person name="Jeon C.O."/>
        </authorList>
    </citation>
    <scope>NUCLEOTIDE SEQUENCE [LARGE SCALE GENOMIC DNA]</scope>
    <source>
        <strain evidence="4 5">G1-22</strain>
    </source>
</reference>
<dbReference type="Gene3D" id="2.60.40.3010">
    <property type="match status" value="1"/>
</dbReference>
<gene>
    <name evidence="4" type="ORF">PN838_08085</name>
</gene>
<dbReference type="InterPro" id="IPR013783">
    <property type="entry name" value="Ig-like_fold"/>
</dbReference>
<keyword evidence="3" id="KW-0812">Transmembrane</keyword>
<comment type="caution">
    <text evidence="4">The sequence shown here is derived from an EMBL/GenBank/DDBJ whole genome shotgun (WGS) entry which is preliminary data.</text>
</comment>
<keyword evidence="3" id="KW-1133">Transmembrane helix</keyword>
<keyword evidence="2" id="KW-0106">Calcium</keyword>
<evidence type="ECO:0000256" key="2">
    <source>
        <dbReference type="ARBA" id="ARBA00022837"/>
    </source>
</evidence>
<dbReference type="RefSeq" id="WP_272180311.1">
    <property type="nucleotide sequence ID" value="NZ_JAQOMS010000002.1"/>
</dbReference>
<dbReference type="Proteomes" id="UP001528411">
    <property type="component" value="Unassembled WGS sequence"/>
</dbReference>
<organism evidence="4 5">
    <name type="scientific">Psychrosphaera algicola</name>
    <dbReference type="NCBI Taxonomy" id="3023714"/>
    <lineage>
        <taxon>Bacteria</taxon>
        <taxon>Pseudomonadati</taxon>
        <taxon>Pseudomonadota</taxon>
        <taxon>Gammaproteobacteria</taxon>
        <taxon>Alteromonadales</taxon>
        <taxon>Pseudoalteromonadaceae</taxon>
        <taxon>Psychrosphaera</taxon>
    </lineage>
</organism>
<evidence type="ECO:0000256" key="3">
    <source>
        <dbReference type="SAM" id="Phobius"/>
    </source>
</evidence>
<keyword evidence="3" id="KW-0472">Membrane</keyword>
<evidence type="ECO:0000313" key="5">
    <source>
        <dbReference type="Proteomes" id="UP001528411"/>
    </source>
</evidence>
<dbReference type="Gene3D" id="2.60.40.10">
    <property type="entry name" value="Immunoglobulins"/>
    <property type="match status" value="1"/>
</dbReference>
<dbReference type="EMBL" id="JAQOMS010000002">
    <property type="protein sequence ID" value="MDC2888733.1"/>
    <property type="molecule type" value="Genomic_DNA"/>
</dbReference>
<dbReference type="InterPro" id="IPR028974">
    <property type="entry name" value="TSP_type-3_rpt"/>
</dbReference>
<dbReference type="Gene3D" id="4.10.1080.10">
    <property type="entry name" value="TSP type-3 repeat"/>
    <property type="match status" value="2"/>
</dbReference>